<reference evidence="2" key="2">
    <citation type="submission" date="2020-11" db="EMBL/GenBank/DDBJ databases">
        <authorList>
            <person name="McCartney M.A."/>
            <person name="Auch B."/>
            <person name="Kono T."/>
            <person name="Mallez S."/>
            <person name="Becker A."/>
            <person name="Gohl D.M."/>
            <person name="Silverstein K.A.T."/>
            <person name="Koren S."/>
            <person name="Bechman K.B."/>
            <person name="Herman A."/>
            <person name="Abrahante J.E."/>
            <person name="Garbe J."/>
        </authorList>
    </citation>
    <scope>NUCLEOTIDE SEQUENCE</scope>
    <source>
        <strain evidence="2">Duluth1</strain>
        <tissue evidence="2">Whole animal</tissue>
    </source>
</reference>
<feature type="compositionally biased region" description="Polar residues" evidence="1">
    <location>
        <begin position="55"/>
        <end position="66"/>
    </location>
</feature>
<comment type="caution">
    <text evidence="2">The sequence shown here is derived from an EMBL/GenBank/DDBJ whole genome shotgun (WGS) entry which is preliminary data.</text>
</comment>
<reference evidence="2" key="1">
    <citation type="journal article" date="2019" name="bioRxiv">
        <title>The Genome of the Zebra Mussel, Dreissena polymorpha: A Resource for Invasive Species Research.</title>
        <authorList>
            <person name="McCartney M.A."/>
            <person name="Auch B."/>
            <person name="Kono T."/>
            <person name="Mallez S."/>
            <person name="Zhang Y."/>
            <person name="Obille A."/>
            <person name="Becker A."/>
            <person name="Abrahante J.E."/>
            <person name="Garbe J."/>
            <person name="Badalamenti J.P."/>
            <person name="Herman A."/>
            <person name="Mangelson H."/>
            <person name="Liachko I."/>
            <person name="Sullivan S."/>
            <person name="Sone E.D."/>
            <person name="Koren S."/>
            <person name="Silverstein K.A.T."/>
            <person name="Beckman K.B."/>
            <person name="Gohl D.M."/>
        </authorList>
    </citation>
    <scope>NUCLEOTIDE SEQUENCE</scope>
    <source>
        <strain evidence="2">Duluth1</strain>
        <tissue evidence="2">Whole animal</tissue>
    </source>
</reference>
<dbReference type="EMBL" id="JAIWYP010000008">
    <property type="protein sequence ID" value="KAH3785637.1"/>
    <property type="molecule type" value="Genomic_DNA"/>
</dbReference>
<name>A0A9D4ESR4_DREPO</name>
<dbReference type="AlphaFoldDB" id="A0A9D4ESR4"/>
<evidence type="ECO:0000313" key="3">
    <source>
        <dbReference type="Proteomes" id="UP000828390"/>
    </source>
</evidence>
<evidence type="ECO:0000256" key="1">
    <source>
        <dbReference type="SAM" id="MobiDB-lite"/>
    </source>
</evidence>
<proteinExistence type="predicted"/>
<dbReference type="Proteomes" id="UP000828390">
    <property type="component" value="Unassembled WGS sequence"/>
</dbReference>
<feature type="region of interest" description="Disordered" evidence="1">
    <location>
        <begin position="35"/>
        <end position="66"/>
    </location>
</feature>
<evidence type="ECO:0000313" key="2">
    <source>
        <dbReference type="EMBL" id="KAH3785637.1"/>
    </source>
</evidence>
<organism evidence="2 3">
    <name type="scientific">Dreissena polymorpha</name>
    <name type="common">Zebra mussel</name>
    <name type="synonym">Mytilus polymorpha</name>
    <dbReference type="NCBI Taxonomy" id="45954"/>
    <lineage>
        <taxon>Eukaryota</taxon>
        <taxon>Metazoa</taxon>
        <taxon>Spiralia</taxon>
        <taxon>Lophotrochozoa</taxon>
        <taxon>Mollusca</taxon>
        <taxon>Bivalvia</taxon>
        <taxon>Autobranchia</taxon>
        <taxon>Heteroconchia</taxon>
        <taxon>Euheterodonta</taxon>
        <taxon>Imparidentia</taxon>
        <taxon>Neoheterodontei</taxon>
        <taxon>Myida</taxon>
        <taxon>Dreissenoidea</taxon>
        <taxon>Dreissenidae</taxon>
        <taxon>Dreissena</taxon>
    </lineage>
</organism>
<keyword evidence="3" id="KW-1185">Reference proteome</keyword>
<accession>A0A9D4ESR4</accession>
<protein>
    <submittedName>
        <fullName evidence="2">Uncharacterized protein</fullName>
    </submittedName>
</protein>
<sequence>MKAELVDQQGPHIGTVKRRKLAWFGHVTRYDSLCKTPQNPRGGVRVGGSEEKKSMLSTPNLNNDPE</sequence>
<gene>
    <name evidence="2" type="ORF">DPMN_163730</name>
</gene>